<evidence type="ECO:0000256" key="2">
    <source>
        <dbReference type="ARBA" id="ARBA00008467"/>
    </source>
</evidence>
<dbReference type="GO" id="GO:0005829">
    <property type="term" value="C:cytosol"/>
    <property type="evidence" value="ECO:0007669"/>
    <property type="project" value="TreeGrafter"/>
</dbReference>
<dbReference type="FunFam" id="3.40.47.10:FF:000018">
    <property type="entry name" value="3-oxoacyl-[acyl-carrier-protein] synthase 2"/>
    <property type="match status" value="1"/>
</dbReference>
<dbReference type="GO" id="GO:0004315">
    <property type="term" value="F:3-oxoacyl-[acyl-carrier-protein] synthase activity"/>
    <property type="evidence" value="ECO:0007669"/>
    <property type="project" value="UniProtKB-UniRule"/>
</dbReference>
<feature type="domain" description="Ketosynthase family 3 (KS3)" evidence="14">
    <location>
        <begin position="1"/>
        <end position="411"/>
    </location>
</feature>
<dbReference type="CDD" id="cd00834">
    <property type="entry name" value="KAS_I_II"/>
    <property type="match status" value="1"/>
</dbReference>
<evidence type="ECO:0000256" key="13">
    <source>
        <dbReference type="RuleBase" id="RU003694"/>
    </source>
</evidence>
<dbReference type="NCBIfam" id="NF005589">
    <property type="entry name" value="PRK07314.1"/>
    <property type="match status" value="1"/>
</dbReference>
<evidence type="ECO:0000256" key="12">
    <source>
        <dbReference type="PIRSR" id="PIRSR000447-1"/>
    </source>
</evidence>
<keyword evidence="9 11" id="KW-0275">Fatty acid biosynthesis</keyword>
<evidence type="ECO:0000256" key="4">
    <source>
        <dbReference type="ARBA" id="ARBA00014657"/>
    </source>
</evidence>
<dbReference type="PANTHER" id="PTHR11712">
    <property type="entry name" value="POLYKETIDE SYNTHASE-RELATED"/>
    <property type="match status" value="1"/>
</dbReference>
<dbReference type="PANTHER" id="PTHR11712:SF336">
    <property type="entry name" value="3-OXOACYL-[ACYL-CARRIER-PROTEIN] SYNTHASE, MITOCHONDRIAL"/>
    <property type="match status" value="1"/>
</dbReference>
<dbReference type="EMBL" id="CP021416">
    <property type="protein sequence ID" value="ARU47837.1"/>
    <property type="molecule type" value="Genomic_DNA"/>
</dbReference>
<evidence type="ECO:0000256" key="7">
    <source>
        <dbReference type="ARBA" id="ARBA00022832"/>
    </source>
</evidence>
<keyword evidence="6 11" id="KW-0808">Transferase</keyword>
<comment type="function">
    <text evidence="11">Involved in the type II fatty acid elongation cycle. Catalyzes the elongation of a wide range of acyl-ACP by the addition of two carbons from malonyl-ACP to an acyl acceptor. Can efficiently catalyze the conversion of palmitoleoyl-ACP (cis-hexadec-9-enoyl-ACP) to cis-vaccenoyl-ACP (cis-octadec-11-enoyl-ACP), an essential step in the thermal regulation of fatty acid composition.</text>
</comment>
<comment type="catalytic activity">
    <reaction evidence="11">
        <text>a fatty acyl-[ACP] + malonyl-[ACP] + H(+) = a 3-oxoacyl-[ACP] + holo-[ACP] + CO2</text>
        <dbReference type="Rhea" id="RHEA:22836"/>
        <dbReference type="Rhea" id="RHEA-COMP:9623"/>
        <dbReference type="Rhea" id="RHEA-COMP:9685"/>
        <dbReference type="Rhea" id="RHEA-COMP:9916"/>
        <dbReference type="Rhea" id="RHEA-COMP:14125"/>
        <dbReference type="ChEBI" id="CHEBI:15378"/>
        <dbReference type="ChEBI" id="CHEBI:16526"/>
        <dbReference type="ChEBI" id="CHEBI:64479"/>
        <dbReference type="ChEBI" id="CHEBI:78449"/>
        <dbReference type="ChEBI" id="CHEBI:78776"/>
        <dbReference type="ChEBI" id="CHEBI:138651"/>
    </reaction>
</comment>
<dbReference type="EC" id="2.3.1.179" evidence="3 11"/>
<dbReference type="PROSITE" id="PS52004">
    <property type="entry name" value="KS3_2"/>
    <property type="match status" value="1"/>
</dbReference>
<comment type="pathway">
    <text evidence="1 11">Lipid metabolism; fatty acid biosynthesis.</text>
</comment>
<accession>A0A1Y0HIA6</accession>
<reference evidence="16" key="1">
    <citation type="submission" date="2017-05" db="EMBL/GenBank/DDBJ databases">
        <title>Dechlorination kinetics govern the competition between two new strains of the genus Sulfurospirillum.</title>
        <authorList>
            <person name="Buttet G.F."/>
            <person name="Murray A.M."/>
            <person name="Goris T."/>
            <person name="Burion M."/>
            <person name="Lin B."/>
            <person name="Rolle M."/>
            <person name="Maillard J."/>
        </authorList>
    </citation>
    <scope>NUCLEOTIDE SEQUENCE [LARGE SCALE GENOMIC DNA]</scope>
    <source>
        <strain evidence="16">SL2-1</strain>
    </source>
</reference>
<evidence type="ECO:0000313" key="15">
    <source>
        <dbReference type="EMBL" id="ARU47837.1"/>
    </source>
</evidence>
<evidence type="ECO:0000259" key="14">
    <source>
        <dbReference type="PROSITE" id="PS52004"/>
    </source>
</evidence>
<keyword evidence="8" id="KW-0443">Lipid metabolism</keyword>
<dbReference type="KEGG" id="suls:Sdiek1_0668"/>
<dbReference type="InterPro" id="IPR014030">
    <property type="entry name" value="Ketoacyl_synth_N"/>
</dbReference>
<dbReference type="InterPro" id="IPR016039">
    <property type="entry name" value="Thiolase-like"/>
</dbReference>
<dbReference type="GO" id="GO:0006633">
    <property type="term" value="P:fatty acid biosynthetic process"/>
    <property type="evidence" value="ECO:0007669"/>
    <property type="project" value="UniProtKB-UniRule"/>
</dbReference>
<evidence type="ECO:0000313" key="16">
    <source>
        <dbReference type="Proteomes" id="UP000196005"/>
    </source>
</evidence>
<dbReference type="PIRSF" id="PIRSF000447">
    <property type="entry name" value="KAS_II"/>
    <property type="match status" value="1"/>
</dbReference>
<keyword evidence="5 11" id="KW-0444">Lipid biosynthesis</keyword>
<evidence type="ECO:0000256" key="1">
    <source>
        <dbReference type="ARBA" id="ARBA00005194"/>
    </source>
</evidence>
<evidence type="ECO:0000256" key="11">
    <source>
        <dbReference type="PIRNR" id="PIRNR000447"/>
    </source>
</evidence>
<keyword evidence="16" id="KW-1185">Reference proteome</keyword>
<dbReference type="UniPathway" id="UPA00094"/>
<dbReference type="OrthoDB" id="9808669at2"/>
<keyword evidence="7" id="KW-0276">Fatty acid metabolism</keyword>
<dbReference type="Pfam" id="PF02801">
    <property type="entry name" value="Ketoacyl-synt_C"/>
    <property type="match status" value="1"/>
</dbReference>
<keyword evidence="10 11" id="KW-0012">Acyltransferase</keyword>
<comment type="similarity">
    <text evidence="2 11 13">Belongs to the thiolase-like superfamily. Beta-ketoacyl-ACP synthases family.</text>
</comment>
<evidence type="ECO:0000256" key="5">
    <source>
        <dbReference type="ARBA" id="ARBA00022516"/>
    </source>
</evidence>
<dbReference type="InterPro" id="IPR014031">
    <property type="entry name" value="Ketoacyl_synth_C"/>
</dbReference>
<dbReference type="Gene3D" id="3.40.47.10">
    <property type="match status" value="1"/>
</dbReference>
<proteinExistence type="inferred from homology"/>
<dbReference type="SMART" id="SM00825">
    <property type="entry name" value="PKS_KS"/>
    <property type="match status" value="1"/>
</dbReference>
<dbReference type="InterPro" id="IPR017568">
    <property type="entry name" value="3-oxoacyl-ACP_synth-2"/>
</dbReference>
<evidence type="ECO:0000256" key="8">
    <source>
        <dbReference type="ARBA" id="ARBA00023098"/>
    </source>
</evidence>
<evidence type="ECO:0000256" key="9">
    <source>
        <dbReference type="ARBA" id="ARBA00023160"/>
    </source>
</evidence>
<gene>
    <name evidence="15" type="ORF">Sdiek1_0668</name>
</gene>
<dbReference type="SUPFAM" id="SSF53901">
    <property type="entry name" value="Thiolase-like"/>
    <property type="match status" value="2"/>
</dbReference>
<dbReference type="InterPro" id="IPR000794">
    <property type="entry name" value="Beta-ketoacyl_synthase"/>
</dbReference>
<evidence type="ECO:0000256" key="3">
    <source>
        <dbReference type="ARBA" id="ARBA00012356"/>
    </source>
</evidence>
<name>A0A1Y0HIA6_9BACT</name>
<comment type="catalytic activity">
    <reaction evidence="11">
        <text>(9Z)-hexadecenoyl-[ACP] + malonyl-[ACP] + H(+) = 3-oxo-(11Z)-octadecenoyl-[ACP] + holo-[ACP] + CO2</text>
        <dbReference type="Rhea" id="RHEA:55040"/>
        <dbReference type="Rhea" id="RHEA-COMP:9623"/>
        <dbReference type="Rhea" id="RHEA-COMP:9685"/>
        <dbReference type="Rhea" id="RHEA-COMP:10800"/>
        <dbReference type="Rhea" id="RHEA-COMP:14074"/>
        <dbReference type="ChEBI" id="CHEBI:15378"/>
        <dbReference type="ChEBI" id="CHEBI:16526"/>
        <dbReference type="ChEBI" id="CHEBI:64479"/>
        <dbReference type="ChEBI" id="CHEBI:78449"/>
        <dbReference type="ChEBI" id="CHEBI:83989"/>
        <dbReference type="ChEBI" id="CHEBI:138538"/>
        <dbReference type="EC" id="2.3.1.179"/>
    </reaction>
</comment>
<evidence type="ECO:0000256" key="6">
    <source>
        <dbReference type="ARBA" id="ARBA00022679"/>
    </source>
</evidence>
<dbReference type="NCBIfam" id="TIGR03150">
    <property type="entry name" value="fabF"/>
    <property type="match status" value="1"/>
</dbReference>
<evidence type="ECO:0000256" key="10">
    <source>
        <dbReference type="ARBA" id="ARBA00023315"/>
    </source>
</evidence>
<protein>
    <recommendedName>
        <fullName evidence="4 11">3-oxoacyl-[acyl-carrier-protein] synthase 2</fullName>
        <ecNumber evidence="3 11">2.3.1.179</ecNumber>
    </recommendedName>
</protein>
<dbReference type="Pfam" id="PF00109">
    <property type="entry name" value="ketoacyl-synt"/>
    <property type="match status" value="1"/>
</dbReference>
<feature type="active site" description="For beta-ketoacyl synthase activity" evidence="12">
    <location>
        <position position="163"/>
    </location>
</feature>
<dbReference type="InterPro" id="IPR020841">
    <property type="entry name" value="PKS_Beta-ketoAc_synthase_dom"/>
</dbReference>
<dbReference type="RefSeq" id="WP_087437878.1">
    <property type="nucleotide sequence ID" value="NZ_CP021416.1"/>
</dbReference>
<organism evidence="15 16">
    <name type="scientific">Sulfurospirillum diekertiae</name>
    <dbReference type="NCBI Taxonomy" id="1854492"/>
    <lineage>
        <taxon>Bacteria</taxon>
        <taxon>Pseudomonadati</taxon>
        <taxon>Campylobacterota</taxon>
        <taxon>Epsilonproteobacteria</taxon>
        <taxon>Campylobacterales</taxon>
        <taxon>Sulfurospirillaceae</taxon>
        <taxon>Sulfurospirillum</taxon>
    </lineage>
</organism>
<dbReference type="AlphaFoldDB" id="A0A1Y0HIA6"/>
<sequence>MKRVVITGMDMITPLGYDMKTSFQNIIAGKSGITTISNFDASPLPVHFAGEIKAFDASAIMNPKDVKKTDRFIHLGIKTAVEAFKDAHFPEDGSIDFERFGIVGASAIGGLPRIEESAITLHEKGSSRISPFFIPASLVNLLGGHIAITLGLKGPNLSSSTACAASNHAISEACRIIMLEQADIMLVTGSESALCALGISGFASMKSLSTHNENPQTASRPFDKHRDGFVMGEGSATLVLEEYEHAIKRNAKIYAEIVGFAESCDANHITTPTIQGPLRSMQQAVKMAEKSDANFALDYINAHATSTPVGDKNETEAIKQLLVGKPIPPVSSTKGATGHCLGASGMIEAVITILAMQESILPPTINYTEADLENQCDLDYVPNQARAQKIKYAMSNSFGFGGTNGTIIFKNLAV</sequence>
<dbReference type="Proteomes" id="UP000196005">
    <property type="component" value="Chromosome"/>
</dbReference>